<keyword evidence="3" id="KW-1185">Reference proteome</keyword>
<dbReference type="InterPro" id="IPR036390">
    <property type="entry name" value="WH_DNA-bd_sf"/>
</dbReference>
<evidence type="ECO:0000259" key="1">
    <source>
        <dbReference type="Pfam" id="PF03551"/>
    </source>
</evidence>
<reference evidence="2" key="1">
    <citation type="submission" date="2020-08" db="EMBL/GenBank/DDBJ databases">
        <title>Genome public.</title>
        <authorList>
            <person name="Liu C."/>
            <person name="Sun Q."/>
        </authorList>
    </citation>
    <scope>NUCLEOTIDE SEQUENCE</scope>
    <source>
        <strain evidence="2">BX8</strain>
    </source>
</reference>
<dbReference type="InterPro" id="IPR036388">
    <property type="entry name" value="WH-like_DNA-bd_sf"/>
</dbReference>
<accession>A0A923IC21</accession>
<protein>
    <submittedName>
        <fullName evidence="2">PadR family transcriptional regulator</fullName>
    </submittedName>
</protein>
<dbReference type="EMBL" id="JACONZ010000001">
    <property type="protein sequence ID" value="MBC5580050.1"/>
    <property type="molecule type" value="Genomic_DNA"/>
</dbReference>
<dbReference type="InterPro" id="IPR052509">
    <property type="entry name" value="Metal_resp_DNA-bind_regulator"/>
</dbReference>
<dbReference type="Gene3D" id="1.10.10.10">
    <property type="entry name" value="Winged helix-like DNA-binding domain superfamily/Winged helix DNA-binding domain"/>
    <property type="match status" value="1"/>
</dbReference>
<dbReference type="SUPFAM" id="SSF46785">
    <property type="entry name" value="Winged helix' DNA-binding domain"/>
    <property type="match status" value="1"/>
</dbReference>
<dbReference type="InterPro" id="IPR005149">
    <property type="entry name" value="Tscrpt_reg_PadR_N"/>
</dbReference>
<dbReference type="Pfam" id="PF03551">
    <property type="entry name" value="PadR"/>
    <property type="match status" value="1"/>
</dbReference>
<organism evidence="2 3">
    <name type="scientific">Anaerofilum hominis</name>
    <dbReference type="NCBI Taxonomy" id="2763016"/>
    <lineage>
        <taxon>Bacteria</taxon>
        <taxon>Bacillati</taxon>
        <taxon>Bacillota</taxon>
        <taxon>Clostridia</taxon>
        <taxon>Eubacteriales</taxon>
        <taxon>Oscillospiraceae</taxon>
        <taxon>Anaerofilum</taxon>
    </lineage>
</organism>
<sequence length="117" mass="13252">MDSAQELVLQLDQELRRGTLVLSVLSRLSSPQYGYSLVQELEQRGVGIDASTLYPLLRRLEKQGLCEASWETGGAKPRKYYRRTALGDEVYGVLHQHWKTVVENMERLLGEESGNEG</sequence>
<dbReference type="AlphaFoldDB" id="A0A923IC21"/>
<comment type="caution">
    <text evidence="2">The sequence shown here is derived from an EMBL/GenBank/DDBJ whole genome shotgun (WGS) entry which is preliminary data.</text>
</comment>
<evidence type="ECO:0000313" key="2">
    <source>
        <dbReference type="EMBL" id="MBC5580050.1"/>
    </source>
</evidence>
<dbReference type="Proteomes" id="UP000659630">
    <property type="component" value="Unassembled WGS sequence"/>
</dbReference>
<evidence type="ECO:0000313" key="3">
    <source>
        <dbReference type="Proteomes" id="UP000659630"/>
    </source>
</evidence>
<dbReference type="PANTHER" id="PTHR33169:SF14">
    <property type="entry name" value="TRANSCRIPTIONAL REGULATOR RV3488"/>
    <property type="match status" value="1"/>
</dbReference>
<feature type="domain" description="Transcription regulator PadR N-terminal" evidence="1">
    <location>
        <begin position="21"/>
        <end position="90"/>
    </location>
</feature>
<proteinExistence type="predicted"/>
<name>A0A923IC21_9FIRM</name>
<gene>
    <name evidence="2" type="ORF">H8S23_00845</name>
</gene>
<dbReference type="RefSeq" id="WP_186886426.1">
    <property type="nucleotide sequence ID" value="NZ_JACONZ010000001.1"/>
</dbReference>
<dbReference type="PANTHER" id="PTHR33169">
    <property type="entry name" value="PADR-FAMILY TRANSCRIPTIONAL REGULATOR"/>
    <property type="match status" value="1"/>
</dbReference>